<evidence type="ECO:0000256" key="2">
    <source>
        <dbReference type="ARBA" id="ARBA00007647"/>
    </source>
</evidence>
<dbReference type="RefSeq" id="XP_017887687.1">
    <property type="nucleotide sequence ID" value="XM_018032198.2"/>
</dbReference>
<dbReference type="GO" id="GO:0016020">
    <property type="term" value="C:membrane"/>
    <property type="evidence" value="ECO:0007669"/>
    <property type="project" value="UniProtKB-SubCell"/>
</dbReference>
<comment type="subcellular location">
    <subcellularLocation>
        <location evidence="1">Membrane</location>
        <topology evidence="1">Single-pass membrane protein</topology>
    </subcellularLocation>
</comment>
<name>A0AAJ7NCI4_9HYME</name>
<evidence type="ECO:0000256" key="4">
    <source>
        <dbReference type="ARBA" id="ARBA00022679"/>
    </source>
</evidence>
<evidence type="ECO:0000256" key="1">
    <source>
        <dbReference type="ARBA" id="ARBA00004167"/>
    </source>
</evidence>
<dbReference type="GO" id="GO:0016757">
    <property type="term" value="F:glycosyltransferase activity"/>
    <property type="evidence" value="ECO:0007669"/>
    <property type="project" value="UniProtKB-UniRule"/>
</dbReference>
<evidence type="ECO:0000256" key="7">
    <source>
        <dbReference type="ARBA" id="ARBA00023136"/>
    </source>
</evidence>
<evidence type="ECO:0000256" key="8">
    <source>
        <dbReference type="RuleBase" id="RU366017"/>
    </source>
</evidence>
<dbReference type="AlphaFoldDB" id="A0AAJ7NCI4"/>
<dbReference type="InterPro" id="IPR008166">
    <property type="entry name" value="Glyco_transf_92"/>
</dbReference>
<organism evidence="9 10">
    <name type="scientific">Ceratina calcarata</name>
    <dbReference type="NCBI Taxonomy" id="156304"/>
    <lineage>
        <taxon>Eukaryota</taxon>
        <taxon>Metazoa</taxon>
        <taxon>Ecdysozoa</taxon>
        <taxon>Arthropoda</taxon>
        <taxon>Hexapoda</taxon>
        <taxon>Insecta</taxon>
        <taxon>Pterygota</taxon>
        <taxon>Neoptera</taxon>
        <taxon>Endopterygota</taxon>
        <taxon>Hymenoptera</taxon>
        <taxon>Apocrita</taxon>
        <taxon>Aculeata</taxon>
        <taxon>Apoidea</taxon>
        <taxon>Anthophila</taxon>
        <taxon>Apidae</taxon>
        <taxon>Ceratina</taxon>
        <taxon>Zadontomerus</taxon>
    </lineage>
</organism>
<dbReference type="Pfam" id="PF01697">
    <property type="entry name" value="Glyco_transf_92"/>
    <property type="match status" value="1"/>
</dbReference>
<evidence type="ECO:0000313" key="9">
    <source>
        <dbReference type="Proteomes" id="UP000694925"/>
    </source>
</evidence>
<evidence type="ECO:0000256" key="6">
    <source>
        <dbReference type="ARBA" id="ARBA00022989"/>
    </source>
</evidence>
<dbReference type="Proteomes" id="UP000694925">
    <property type="component" value="Unplaced"/>
</dbReference>
<dbReference type="GO" id="GO:0005737">
    <property type="term" value="C:cytoplasm"/>
    <property type="evidence" value="ECO:0007669"/>
    <property type="project" value="TreeGrafter"/>
</dbReference>
<dbReference type="PANTHER" id="PTHR21461">
    <property type="entry name" value="GLYCOSYLTRANSFERASE FAMILY 92 PROTEIN"/>
    <property type="match status" value="1"/>
</dbReference>
<accession>A0AAJ7NCI4</accession>
<gene>
    <name evidence="10" type="primary">LOC108629486</name>
</gene>
<protein>
    <recommendedName>
        <fullName evidence="8">Glycosyltransferase family 92 protein</fullName>
        <ecNumber evidence="8">2.4.1.-</ecNumber>
    </recommendedName>
</protein>
<proteinExistence type="inferred from homology"/>
<evidence type="ECO:0000256" key="5">
    <source>
        <dbReference type="ARBA" id="ARBA00022692"/>
    </source>
</evidence>
<reference evidence="10" key="1">
    <citation type="submission" date="2025-08" db="UniProtKB">
        <authorList>
            <consortium name="RefSeq"/>
        </authorList>
    </citation>
    <scope>IDENTIFICATION</scope>
    <source>
        <tissue evidence="10">Whole body</tissue>
    </source>
</reference>
<dbReference type="KEGG" id="ccal:108629486"/>
<evidence type="ECO:0000313" key="10">
    <source>
        <dbReference type="RefSeq" id="XP_017887687.1"/>
    </source>
</evidence>
<dbReference type="EC" id="2.4.1.-" evidence="8"/>
<keyword evidence="9" id="KW-1185">Reference proteome</keyword>
<keyword evidence="3 8" id="KW-0328">Glycosyltransferase</keyword>
<keyword evidence="4 8" id="KW-0808">Transferase</keyword>
<keyword evidence="6 8" id="KW-1133">Transmembrane helix</keyword>
<comment type="similarity">
    <text evidence="2 8">Belongs to the glycosyltransferase 92 family.</text>
</comment>
<keyword evidence="5 8" id="KW-0812">Transmembrane</keyword>
<dbReference type="GeneID" id="108629486"/>
<feature type="transmembrane region" description="Helical" evidence="8">
    <location>
        <begin position="21"/>
        <end position="41"/>
    </location>
</feature>
<evidence type="ECO:0000256" key="3">
    <source>
        <dbReference type="ARBA" id="ARBA00022676"/>
    </source>
</evidence>
<keyword evidence="7 8" id="KW-0472">Membrane</keyword>
<dbReference type="PANTHER" id="PTHR21461:SF40">
    <property type="entry name" value="GLYCOSYLTRANSFERASE FAMILY 92 PROTEIN"/>
    <property type="match status" value="1"/>
</dbReference>
<sequence length="625" mass="70128">MGSRRSGSGGNRANAGVLKDRANMSFMLVVMFFVVFGLIVLTEIFLIDERHDAGGGGTGALGGHRSGHRSLAAQDRPDYGDIGSLANIDPLDGGRRRVSRTPVPLREKSGKHRIRPCLDIDHAGSTSSSSLRSTRLYTQMKRAEDYIGSKGSFDDHIGLLMRGDNSGQKVVIQPDPRGLPSLPPDMEARLPRLDQTLRITDAEWLPVTKTRFKFFVYSAYFDDRVGGVAAPTGKNQGVVRIISATKTRGPERVWCRLWYRPENGGNSTISVTVAAKVKVIRENWNLKYSACFVICPLPKKSPTADRIPETVSVVARLKANPTNRILVLNRPETRNNERVTLAVCVKPLHYDYNRVLQLIEFIELHRLLGVSHLTLYNDTVGPEAGCALKYYEAKGIVTLLPWHHLDMISQREIRTEALFAALNDCLYRSMYKFEYVALVDLDEFIVPRHNDTIIDLIRWMGSRINTKSTGAYSFQNAFFYLQWADDPFVVTSRTPVEAGLITLRKTRRRTKLHPHKQRSKYVCKPLDVVEAGNHFVWEFIPGHGVLNVPSDAAILHHYRVCEFGGDDCVKTQSVVDRTAYKYKERLAENVGSTWSDLSVDCTLPKLEPVPVMTPQSNPGPLKSVR</sequence>